<dbReference type="Proteomes" id="UP000799766">
    <property type="component" value="Unassembled WGS sequence"/>
</dbReference>
<gene>
    <name evidence="1" type="ORF">BDY21DRAFT_359389</name>
</gene>
<dbReference type="AlphaFoldDB" id="A0A6A6NL95"/>
<sequence>MLKGQRHRRIQSCMFRSSMWPPHAHHCRRSDRPLTGFYQKYYRHQGYVRWGLFQETLDHCDV</sequence>
<protein>
    <submittedName>
        <fullName evidence="1">Uncharacterized protein</fullName>
    </submittedName>
</protein>
<reference evidence="1" key="1">
    <citation type="journal article" date="2020" name="Stud. Mycol.">
        <title>101 Dothideomycetes genomes: a test case for predicting lifestyles and emergence of pathogens.</title>
        <authorList>
            <person name="Haridas S."/>
            <person name="Albert R."/>
            <person name="Binder M."/>
            <person name="Bloem J."/>
            <person name="Labutti K."/>
            <person name="Salamov A."/>
            <person name="Andreopoulos B."/>
            <person name="Baker S."/>
            <person name="Barry K."/>
            <person name="Bills G."/>
            <person name="Bluhm B."/>
            <person name="Cannon C."/>
            <person name="Castanera R."/>
            <person name="Culley D."/>
            <person name="Daum C."/>
            <person name="Ezra D."/>
            <person name="Gonzalez J."/>
            <person name="Henrissat B."/>
            <person name="Kuo A."/>
            <person name="Liang C."/>
            <person name="Lipzen A."/>
            <person name="Lutzoni F."/>
            <person name="Magnuson J."/>
            <person name="Mondo S."/>
            <person name="Nolan M."/>
            <person name="Ohm R."/>
            <person name="Pangilinan J."/>
            <person name="Park H.-J."/>
            <person name="Ramirez L."/>
            <person name="Alfaro M."/>
            <person name="Sun H."/>
            <person name="Tritt A."/>
            <person name="Yoshinaga Y."/>
            <person name="Zwiers L.-H."/>
            <person name="Turgeon B."/>
            <person name="Goodwin S."/>
            <person name="Spatafora J."/>
            <person name="Crous P."/>
            <person name="Grigoriev I."/>
        </authorList>
    </citation>
    <scope>NUCLEOTIDE SEQUENCE</scope>
    <source>
        <strain evidence="1">ATCC 16933</strain>
    </source>
</reference>
<proteinExistence type="predicted"/>
<evidence type="ECO:0000313" key="2">
    <source>
        <dbReference type="Proteomes" id="UP000799766"/>
    </source>
</evidence>
<dbReference type="EMBL" id="MU001710">
    <property type="protein sequence ID" value="KAF2452409.1"/>
    <property type="molecule type" value="Genomic_DNA"/>
</dbReference>
<keyword evidence="2" id="KW-1185">Reference proteome</keyword>
<accession>A0A6A6NL95</accession>
<evidence type="ECO:0000313" key="1">
    <source>
        <dbReference type="EMBL" id="KAF2452409.1"/>
    </source>
</evidence>
<name>A0A6A6NL95_9PEZI</name>
<organism evidence="1 2">
    <name type="scientific">Lineolata rhizophorae</name>
    <dbReference type="NCBI Taxonomy" id="578093"/>
    <lineage>
        <taxon>Eukaryota</taxon>
        <taxon>Fungi</taxon>
        <taxon>Dikarya</taxon>
        <taxon>Ascomycota</taxon>
        <taxon>Pezizomycotina</taxon>
        <taxon>Dothideomycetes</taxon>
        <taxon>Dothideomycetes incertae sedis</taxon>
        <taxon>Lineolatales</taxon>
        <taxon>Lineolataceae</taxon>
        <taxon>Lineolata</taxon>
    </lineage>
</organism>